<evidence type="ECO:0000259" key="6">
    <source>
        <dbReference type="Pfam" id="PF02884"/>
    </source>
</evidence>
<sequence length="859" mass="91526">MKGFVALASPFFFHSLFLQLSAALDAPHGATHFSRRRHFGRSINPQAQSSALSTIGATDVSSIAVSSTSAVVISSTASASPIGSISASSGVQASSTSIPVSASALSSLSSIQATPAQASTAASPSTSVPAQTAAEIKTITQRRLSTIVGGLSTDRAASISSWISTLGPDGKWPASEVDYTTACAARRANWPAQEHWQRIIVMAGAFHGGLDGASQFVKNDTFRAVISRAMDFWFSNDFTNDACIDSGGSSSCPCNTPGLWNTNWFSNTILIPELSSATCLLLNDTLTSTQLSNCTHITLRAYGTFTRNPTFLTGANTLDVAKVGIDQALLTSNVSLMVDAYSRVHRELVIQNAIKADGIRADGSFGQHAGILYNGNYGKDYTNDLLNIEVEAAGTEFAANNASQSALSTLFDGDLWMTYRNVLSRRNFWDFAALGRFISFPVIDGQASAGLGMNLSRVHELGEEWGADALINFANALSQNSSKSANGAKLNGNRMFYANDYMVHRGRNYVTSVKMYSKRTVNTECTNTQNPLGFHLSDGVVHTYLQGNEYEDISAAWDWNLIPGITVDYGATALSCDRAGFTGIEAFVGGASTGSIGVAAMRYSNPFTKAFHFQKAWFFFDNDIQHVMISNISSTTTAPVFSVLDQRLHVGEVSIDSVSLRETGNITRAGAGTLWHGGVGYVIPKSNTNTPLHIQVGNKKGNWSAIGTSTQPPPTVDLFAASLEHKDIHQPVSYTALPGIDKDVFLIKSKTIQLRSVRNDSHISAAYDPVSDVVMSVFWDTTGGSTSFTSNAKTAPITIKSSGNVALVFNRRTGDVTVSDPSQSLQQVTIQINTGSSTSNLVFTLPSGGLAGSSVTKKI</sequence>
<dbReference type="Gene3D" id="2.60.220.10">
    <property type="entry name" value="Polysaccharide lyase family 8-like, C-terminal"/>
    <property type="match status" value="1"/>
</dbReference>
<dbReference type="Gene3D" id="1.50.10.100">
    <property type="entry name" value="Chondroitin AC/alginate lyase"/>
    <property type="match status" value="1"/>
</dbReference>
<dbReference type="PANTHER" id="PTHR38481">
    <property type="entry name" value="HYALURONATE LYASE"/>
    <property type="match status" value="1"/>
</dbReference>
<dbReference type="InterPro" id="IPR014718">
    <property type="entry name" value="GH-type_carb-bd"/>
</dbReference>
<feature type="domain" description="Polysaccharide lyase family 8 C-terminal" evidence="6">
    <location>
        <begin position="757"/>
        <end position="829"/>
    </location>
</feature>
<accession>A0A9P5ZKB8</accession>
<dbReference type="Proteomes" id="UP000807025">
    <property type="component" value="Unassembled WGS sequence"/>
</dbReference>
<keyword evidence="2 4" id="KW-0732">Signal</keyword>
<dbReference type="PANTHER" id="PTHR38481:SF1">
    <property type="entry name" value="HYALURONATE LYASE"/>
    <property type="match status" value="1"/>
</dbReference>
<dbReference type="InterPro" id="IPR012970">
    <property type="entry name" value="Lyase_8_alpha_N"/>
</dbReference>
<evidence type="ECO:0000256" key="2">
    <source>
        <dbReference type="ARBA" id="ARBA00022729"/>
    </source>
</evidence>
<dbReference type="InterPro" id="IPR011013">
    <property type="entry name" value="Gal_mutarotase_sf_dom"/>
</dbReference>
<evidence type="ECO:0000313" key="9">
    <source>
        <dbReference type="Proteomes" id="UP000807025"/>
    </source>
</evidence>
<dbReference type="GO" id="GO:0030246">
    <property type="term" value="F:carbohydrate binding"/>
    <property type="evidence" value="ECO:0007669"/>
    <property type="project" value="InterPro"/>
</dbReference>
<evidence type="ECO:0000256" key="1">
    <source>
        <dbReference type="ARBA" id="ARBA00006699"/>
    </source>
</evidence>
<feature type="chain" id="PRO_5040106698" evidence="4">
    <location>
        <begin position="24"/>
        <end position="859"/>
    </location>
</feature>
<reference evidence="8" key="1">
    <citation type="submission" date="2020-11" db="EMBL/GenBank/DDBJ databases">
        <authorList>
            <consortium name="DOE Joint Genome Institute"/>
            <person name="Ahrendt S."/>
            <person name="Riley R."/>
            <person name="Andreopoulos W."/>
            <person name="Labutti K."/>
            <person name="Pangilinan J."/>
            <person name="Ruiz-Duenas F.J."/>
            <person name="Barrasa J.M."/>
            <person name="Sanchez-Garcia M."/>
            <person name="Camarero S."/>
            <person name="Miyauchi S."/>
            <person name="Serrano A."/>
            <person name="Linde D."/>
            <person name="Babiker R."/>
            <person name="Drula E."/>
            <person name="Ayuso-Fernandez I."/>
            <person name="Pacheco R."/>
            <person name="Padilla G."/>
            <person name="Ferreira P."/>
            <person name="Barriuso J."/>
            <person name="Kellner H."/>
            <person name="Castanera R."/>
            <person name="Alfaro M."/>
            <person name="Ramirez L."/>
            <person name="Pisabarro A.G."/>
            <person name="Kuo A."/>
            <person name="Tritt A."/>
            <person name="Lipzen A."/>
            <person name="He G."/>
            <person name="Yan M."/>
            <person name="Ng V."/>
            <person name="Cullen D."/>
            <person name="Martin F."/>
            <person name="Rosso M.-N."/>
            <person name="Henrissat B."/>
            <person name="Hibbett D."/>
            <person name="Martinez A.T."/>
            <person name="Grigoriev I.V."/>
        </authorList>
    </citation>
    <scope>NUCLEOTIDE SEQUENCE</scope>
    <source>
        <strain evidence="8">ATCC 90797</strain>
    </source>
</reference>
<dbReference type="GO" id="GO:0005576">
    <property type="term" value="C:extracellular region"/>
    <property type="evidence" value="ECO:0007669"/>
    <property type="project" value="InterPro"/>
</dbReference>
<dbReference type="InterPro" id="IPR004103">
    <property type="entry name" value="Lyase_8_C"/>
</dbReference>
<dbReference type="InterPro" id="IPR011071">
    <property type="entry name" value="Lyase_8-like_C"/>
</dbReference>
<dbReference type="Pfam" id="PF08124">
    <property type="entry name" value="Lyase_8_N"/>
    <property type="match status" value="1"/>
</dbReference>
<keyword evidence="3 8" id="KW-0456">Lyase</keyword>
<dbReference type="EMBL" id="MU154664">
    <property type="protein sequence ID" value="KAF9489663.1"/>
    <property type="molecule type" value="Genomic_DNA"/>
</dbReference>
<organism evidence="8 9">
    <name type="scientific">Pleurotus eryngii</name>
    <name type="common">Boletus of the steppes</name>
    <dbReference type="NCBI Taxonomy" id="5323"/>
    <lineage>
        <taxon>Eukaryota</taxon>
        <taxon>Fungi</taxon>
        <taxon>Dikarya</taxon>
        <taxon>Basidiomycota</taxon>
        <taxon>Agaricomycotina</taxon>
        <taxon>Agaricomycetes</taxon>
        <taxon>Agaricomycetidae</taxon>
        <taxon>Agaricales</taxon>
        <taxon>Pleurotineae</taxon>
        <taxon>Pleurotaceae</taxon>
        <taxon>Pleurotus</taxon>
    </lineage>
</organism>
<dbReference type="SUPFAM" id="SSF74650">
    <property type="entry name" value="Galactose mutarotase-like"/>
    <property type="match status" value="1"/>
</dbReference>
<gene>
    <name evidence="8" type="ORF">BDN71DRAFT_1476771</name>
</gene>
<feature type="signal peptide" evidence="4">
    <location>
        <begin position="1"/>
        <end position="23"/>
    </location>
</feature>
<comment type="caution">
    <text evidence="8">The sequence shown here is derived from an EMBL/GenBank/DDBJ whole genome shotgun (WGS) entry which is preliminary data.</text>
</comment>
<dbReference type="SUPFAM" id="SSF49863">
    <property type="entry name" value="Hyaluronate lyase-like, C-terminal domain"/>
    <property type="match status" value="1"/>
</dbReference>
<dbReference type="Pfam" id="PF02278">
    <property type="entry name" value="Lyase_8"/>
    <property type="match status" value="1"/>
</dbReference>
<dbReference type="InterPro" id="IPR038970">
    <property type="entry name" value="Lyase_8"/>
</dbReference>
<evidence type="ECO:0000256" key="4">
    <source>
        <dbReference type="SAM" id="SignalP"/>
    </source>
</evidence>
<keyword evidence="9" id="KW-1185">Reference proteome</keyword>
<evidence type="ECO:0000259" key="5">
    <source>
        <dbReference type="Pfam" id="PF02278"/>
    </source>
</evidence>
<name>A0A9P5ZKB8_PLEER</name>
<dbReference type="InterPro" id="IPR008929">
    <property type="entry name" value="Chondroitin_lyas"/>
</dbReference>
<evidence type="ECO:0000256" key="3">
    <source>
        <dbReference type="ARBA" id="ARBA00023239"/>
    </source>
</evidence>
<dbReference type="GO" id="GO:0005975">
    <property type="term" value="P:carbohydrate metabolic process"/>
    <property type="evidence" value="ECO:0007669"/>
    <property type="project" value="InterPro"/>
</dbReference>
<comment type="similarity">
    <text evidence="1">Belongs to the polysaccharide lyase 8 family.</text>
</comment>
<dbReference type="InterPro" id="IPR003159">
    <property type="entry name" value="Lyase_8_central_dom"/>
</dbReference>
<dbReference type="Gene3D" id="2.70.98.10">
    <property type="match status" value="1"/>
</dbReference>
<dbReference type="OrthoDB" id="5980780at2759"/>
<proteinExistence type="inferred from homology"/>
<feature type="domain" description="Polysaccharide lyase 8 N-terminal alpha-helical" evidence="7">
    <location>
        <begin position="183"/>
        <end position="439"/>
    </location>
</feature>
<dbReference type="AlphaFoldDB" id="A0A9P5ZKB8"/>
<dbReference type="Pfam" id="PF02884">
    <property type="entry name" value="Lyase_8_C"/>
    <property type="match status" value="1"/>
</dbReference>
<dbReference type="GO" id="GO:0016837">
    <property type="term" value="F:carbon-oxygen lyase activity, acting on polysaccharides"/>
    <property type="evidence" value="ECO:0007669"/>
    <property type="project" value="UniProtKB-ARBA"/>
</dbReference>
<evidence type="ECO:0000313" key="8">
    <source>
        <dbReference type="EMBL" id="KAF9489663.1"/>
    </source>
</evidence>
<dbReference type="SUPFAM" id="SSF48230">
    <property type="entry name" value="Chondroitin AC/alginate lyase"/>
    <property type="match status" value="1"/>
</dbReference>
<protein>
    <submittedName>
        <fullName evidence="8">Polysaccharide lyase family 8 protein</fullName>
    </submittedName>
</protein>
<evidence type="ECO:0000259" key="7">
    <source>
        <dbReference type="Pfam" id="PF08124"/>
    </source>
</evidence>
<feature type="domain" description="Polysaccharide lyase family 8 central" evidence="5">
    <location>
        <begin position="493"/>
        <end position="741"/>
    </location>
</feature>